<evidence type="ECO:0000256" key="2">
    <source>
        <dbReference type="ARBA" id="ARBA00012438"/>
    </source>
</evidence>
<dbReference type="SMART" id="SM00388">
    <property type="entry name" value="HisKA"/>
    <property type="match status" value="1"/>
</dbReference>
<dbReference type="PANTHER" id="PTHR43547:SF2">
    <property type="entry name" value="HYBRID SIGNAL TRANSDUCTION HISTIDINE KINASE C"/>
    <property type="match status" value="1"/>
</dbReference>
<comment type="catalytic activity">
    <reaction evidence="1">
        <text>ATP + protein L-histidine = ADP + protein N-phospho-L-histidine.</text>
        <dbReference type="EC" id="2.7.13.3"/>
    </reaction>
</comment>
<reference evidence="10" key="1">
    <citation type="submission" date="2018-11" db="EMBL/GenBank/DDBJ databases">
        <title>Chitinophaga lutea sp.nov., isolate from arsenic contaminated soil.</title>
        <authorList>
            <person name="Zong Y."/>
        </authorList>
    </citation>
    <scope>NUCLEOTIDE SEQUENCE [LARGE SCALE GENOMIC DNA]</scope>
    <source>
        <strain evidence="10">YLT18</strain>
    </source>
</reference>
<evidence type="ECO:0000259" key="7">
    <source>
        <dbReference type="PROSITE" id="PS50109"/>
    </source>
</evidence>
<dbReference type="Proteomes" id="UP000279089">
    <property type="component" value="Unassembled WGS sequence"/>
</dbReference>
<proteinExistence type="predicted"/>
<keyword evidence="3 4" id="KW-0597">Phosphoprotein</keyword>
<evidence type="ECO:0000259" key="8">
    <source>
        <dbReference type="PROSITE" id="PS50110"/>
    </source>
</evidence>
<dbReference type="Pfam" id="PF02518">
    <property type="entry name" value="HATPase_c"/>
    <property type="match status" value="1"/>
</dbReference>
<evidence type="ECO:0000256" key="1">
    <source>
        <dbReference type="ARBA" id="ARBA00000085"/>
    </source>
</evidence>
<dbReference type="InterPro" id="IPR011006">
    <property type="entry name" value="CheY-like_superfamily"/>
</dbReference>
<accession>A0A3N4M830</accession>
<dbReference type="InterPro" id="IPR036890">
    <property type="entry name" value="HATPase_C_sf"/>
</dbReference>
<evidence type="ECO:0000313" key="9">
    <source>
        <dbReference type="EMBL" id="RPD39498.1"/>
    </source>
</evidence>
<gene>
    <name evidence="9" type="ORF">EG028_20485</name>
</gene>
<dbReference type="EMBL" id="RMBX01000011">
    <property type="protein sequence ID" value="RPD39498.1"/>
    <property type="molecule type" value="Genomic_DNA"/>
</dbReference>
<dbReference type="CDD" id="cd00082">
    <property type="entry name" value="HisKA"/>
    <property type="match status" value="1"/>
</dbReference>
<organism evidence="9 10">
    <name type="scientific">Chitinophaga barathri</name>
    <dbReference type="NCBI Taxonomy" id="1647451"/>
    <lineage>
        <taxon>Bacteria</taxon>
        <taxon>Pseudomonadati</taxon>
        <taxon>Bacteroidota</taxon>
        <taxon>Chitinophagia</taxon>
        <taxon>Chitinophagales</taxon>
        <taxon>Chitinophagaceae</taxon>
        <taxon>Chitinophaga</taxon>
    </lineage>
</organism>
<dbReference type="AlphaFoldDB" id="A0A3N4M830"/>
<feature type="transmembrane region" description="Helical" evidence="6">
    <location>
        <begin position="54"/>
        <end position="76"/>
    </location>
</feature>
<dbReference type="EC" id="2.7.13.3" evidence="2"/>
<dbReference type="SUPFAM" id="SSF55874">
    <property type="entry name" value="ATPase domain of HSP90 chaperone/DNA topoisomerase II/histidine kinase"/>
    <property type="match status" value="1"/>
</dbReference>
<dbReference type="Pfam" id="PF00512">
    <property type="entry name" value="HisKA"/>
    <property type="match status" value="1"/>
</dbReference>
<dbReference type="InterPro" id="IPR036097">
    <property type="entry name" value="HisK_dim/P_sf"/>
</dbReference>
<keyword evidence="10" id="KW-1185">Reference proteome</keyword>
<feature type="transmembrane region" description="Helical" evidence="6">
    <location>
        <begin position="82"/>
        <end position="99"/>
    </location>
</feature>
<dbReference type="InterPro" id="IPR003594">
    <property type="entry name" value="HATPase_dom"/>
</dbReference>
<evidence type="ECO:0000256" key="6">
    <source>
        <dbReference type="SAM" id="Phobius"/>
    </source>
</evidence>
<dbReference type="InterPro" id="IPR003661">
    <property type="entry name" value="HisK_dim/P_dom"/>
</dbReference>
<keyword evidence="6" id="KW-0472">Membrane</keyword>
<evidence type="ECO:0000256" key="5">
    <source>
        <dbReference type="SAM" id="Coils"/>
    </source>
</evidence>
<feature type="coiled-coil region" evidence="5">
    <location>
        <begin position="215"/>
        <end position="242"/>
    </location>
</feature>
<dbReference type="SUPFAM" id="SSF47384">
    <property type="entry name" value="Homodimeric domain of signal transducing histidine kinase"/>
    <property type="match status" value="1"/>
</dbReference>
<dbReference type="OrthoDB" id="636661at2"/>
<feature type="transmembrane region" description="Helical" evidence="6">
    <location>
        <begin position="192"/>
        <end position="212"/>
    </location>
</feature>
<feature type="domain" description="Response regulatory" evidence="8">
    <location>
        <begin position="485"/>
        <end position="601"/>
    </location>
</feature>
<dbReference type="Pfam" id="PF00072">
    <property type="entry name" value="Response_reg"/>
    <property type="match status" value="1"/>
</dbReference>
<dbReference type="SMART" id="SM00387">
    <property type="entry name" value="HATPase_c"/>
    <property type="match status" value="1"/>
</dbReference>
<dbReference type="PRINTS" id="PR00344">
    <property type="entry name" value="BCTRLSENSOR"/>
</dbReference>
<keyword evidence="6" id="KW-0812">Transmembrane</keyword>
<sequence length="604" mass="67291">MQYFTFGRNNHATGMTHPALTKNKFLLFWRRQISAIINAGADSGNTPKNKRTRVINISSLIAASLVFFFGGGLTIFSGSLAILYPAVPETLMFTGAIWLNYKRKYFYSALLWHMTFCTATLIFGIMLSTVIDATHMAGYLIGAPLLIFKQKETKLLAACVTCSILALVGIELNNNLHFFQPLDVSTTLYPVFRVATWLTVILLNVVVILFYLQQNNLLIGKLKQANAKLNKVNKKLAKASAYKTVYVNETTHELRAPLNALYAISQLLDDDSITGEDLQKMHKSMGYSISHALEIINNVLELAKIESGKTVPLKIERMVIRNWLEDITRVFTYQAAYKKVNIELRFEDDLPSEINFPRVQVTQVLNNLLSNAIKFTTDGSLIQVSAGCKGDTWFLSVKDNGIGMNKVTLEKIFVPFFTSGSNNPTGTGLGMHIAKKITERLGGSLVAESEWGKGSRFTASFRLNMEESPALSPADDPSSLIHPAKVLIIDDDFMGTHYYSKILGKMGCVVSVAYTGEFGLRAAELHRPDIVIMDMSLPDKNGKELLQEFKRHPDLSNIPIVFFTGSQLAEDQETAMRLGAEEYLLKPVQVDAINRILSKYAPEQ</sequence>
<dbReference type="PROSITE" id="PS50109">
    <property type="entry name" value="HIS_KIN"/>
    <property type="match status" value="1"/>
</dbReference>
<feature type="modified residue" description="4-aspartylphosphate" evidence="4">
    <location>
        <position position="534"/>
    </location>
</feature>
<dbReference type="Gene3D" id="1.10.287.130">
    <property type="match status" value="1"/>
</dbReference>
<dbReference type="InterPro" id="IPR004358">
    <property type="entry name" value="Sig_transdc_His_kin-like_C"/>
</dbReference>
<keyword evidence="5" id="KW-0175">Coiled coil</keyword>
<dbReference type="CDD" id="cd00156">
    <property type="entry name" value="REC"/>
    <property type="match status" value="1"/>
</dbReference>
<name>A0A3N4M830_9BACT</name>
<dbReference type="InterPro" id="IPR005467">
    <property type="entry name" value="His_kinase_dom"/>
</dbReference>
<evidence type="ECO:0000256" key="4">
    <source>
        <dbReference type="PROSITE-ProRule" id="PRU00169"/>
    </source>
</evidence>
<dbReference type="PROSITE" id="PS50110">
    <property type="entry name" value="RESPONSE_REGULATORY"/>
    <property type="match status" value="1"/>
</dbReference>
<dbReference type="CDD" id="cd00075">
    <property type="entry name" value="HATPase"/>
    <property type="match status" value="1"/>
</dbReference>
<feature type="domain" description="Histidine kinase" evidence="7">
    <location>
        <begin position="249"/>
        <end position="465"/>
    </location>
</feature>
<dbReference type="SUPFAM" id="SSF52172">
    <property type="entry name" value="CheY-like"/>
    <property type="match status" value="1"/>
</dbReference>
<evidence type="ECO:0000313" key="10">
    <source>
        <dbReference type="Proteomes" id="UP000279089"/>
    </source>
</evidence>
<keyword evidence="6" id="KW-1133">Transmembrane helix</keyword>
<dbReference type="GO" id="GO:0000155">
    <property type="term" value="F:phosphorelay sensor kinase activity"/>
    <property type="evidence" value="ECO:0007669"/>
    <property type="project" value="InterPro"/>
</dbReference>
<dbReference type="PANTHER" id="PTHR43547">
    <property type="entry name" value="TWO-COMPONENT HISTIDINE KINASE"/>
    <property type="match status" value="1"/>
</dbReference>
<protein>
    <recommendedName>
        <fullName evidence="2">histidine kinase</fullName>
        <ecNumber evidence="2">2.7.13.3</ecNumber>
    </recommendedName>
</protein>
<dbReference type="Gene3D" id="3.40.50.2300">
    <property type="match status" value="1"/>
</dbReference>
<comment type="caution">
    <text evidence="9">The sequence shown here is derived from an EMBL/GenBank/DDBJ whole genome shotgun (WGS) entry which is preliminary data.</text>
</comment>
<evidence type="ECO:0000256" key="3">
    <source>
        <dbReference type="ARBA" id="ARBA00022553"/>
    </source>
</evidence>
<dbReference type="Gene3D" id="3.30.565.10">
    <property type="entry name" value="Histidine kinase-like ATPase, C-terminal domain"/>
    <property type="match status" value="1"/>
</dbReference>
<dbReference type="InterPro" id="IPR001789">
    <property type="entry name" value="Sig_transdc_resp-reg_receiver"/>
</dbReference>
<feature type="transmembrane region" description="Helical" evidence="6">
    <location>
        <begin position="106"/>
        <end position="127"/>
    </location>
</feature>
<feature type="transmembrane region" description="Helical" evidence="6">
    <location>
        <begin position="155"/>
        <end position="172"/>
    </location>
</feature>
<dbReference type="SMART" id="SM00448">
    <property type="entry name" value="REC"/>
    <property type="match status" value="1"/>
</dbReference>